<dbReference type="SUPFAM" id="SSF56281">
    <property type="entry name" value="Metallo-hydrolase/oxidoreductase"/>
    <property type="match status" value="1"/>
</dbReference>
<comment type="catalytic activity">
    <reaction evidence="7">
        <text>3',5'-cyclic UMP + H2O = UMP + H(+)</text>
        <dbReference type="Rhea" id="RHEA:70575"/>
        <dbReference type="ChEBI" id="CHEBI:15377"/>
        <dbReference type="ChEBI" id="CHEBI:15378"/>
        <dbReference type="ChEBI" id="CHEBI:57865"/>
        <dbReference type="ChEBI" id="CHEBI:184387"/>
    </reaction>
    <physiologicalReaction direction="left-to-right" evidence="7">
        <dbReference type="Rhea" id="RHEA:70576"/>
    </physiologicalReaction>
</comment>
<keyword evidence="3" id="KW-0378">Hydrolase</keyword>
<comment type="function">
    <text evidence="6">Counteracts the endogenous Pycsar antiviral defense system. Phosphodiesterase that enables metal-dependent hydrolysis of host cyclic nucleotide Pycsar defense signals such as cCMP and cUMP.</text>
</comment>
<dbReference type="EMBL" id="CP097770">
    <property type="protein sequence ID" value="URJ51267.1"/>
    <property type="molecule type" value="Genomic_DNA"/>
</dbReference>
<dbReference type="GO" id="GO:0046872">
    <property type="term" value="F:metal ion binding"/>
    <property type="evidence" value="ECO:0007669"/>
    <property type="project" value="UniProtKB-KW"/>
</dbReference>
<evidence type="ECO:0000256" key="6">
    <source>
        <dbReference type="ARBA" id="ARBA00034301"/>
    </source>
</evidence>
<comment type="catalytic activity">
    <reaction evidence="5">
        <text>3',5'-cyclic CMP + H2O = CMP + H(+)</text>
        <dbReference type="Rhea" id="RHEA:72675"/>
        <dbReference type="ChEBI" id="CHEBI:15377"/>
        <dbReference type="ChEBI" id="CHEBI:15378"/>
        <dbReference type="ChEBI" id="CHEBI:58003"/>
        <dbReference type="ChEBI" id="CHEBI:60377"/>
    </reaction>
    <physiologicalReaction direction="left-to-right" evidence="5">
        <dbReference type="Rhea" id="RHEA:72676"/>
    </physiologicalReaction>
</comment>
<evidence type="ECO:0000256" key="2">
    <source>
        <dbReference type="ARBA" id="ARBA00022723"/>
    </source>
</evidence>
<dbReference type="RefSeq" id="WP_061828475.1">
    <property type="nucleotide sequence ID" value="NZ_CP015423.1"/>
</dbReference>
<evidence type="ECO:0000313" key="8">
    <source>
        <dbReference type="EMBL" id="URJ51267.1"/>
    </source>
</evidence>
<comment type="cofactor">
    <cofactor evidence="1">
        <name>Zn(2+)</name>
        <dbReference type="ChEBI" id="CHEBI:29105"/>
    </cofactor>
</comment>
<evidence type="ECO:0000256" key="1">
    <source>
        <dbReference type="ARBA" id="ARBA00001947"/>
    </source>
</evidence>
<name>A0A1D7MDU5_PAEPO</name>
<dbReference type="Gene3D" id="3.60.15.10">
    <property type="entry name" value="Ribonuclease Z/Hydroxyacylglutathione hydrolase-like"/>
    <property type="match status" value="1"/>
</dbReference>
<dbReference type="InterPro" id="IPR051453">
    <property type="entry name" value="MBL_Glyoxalase_II"/>
</dbReference>
<organism evidence="8 9">
    <name type="scientific">Paenibacillus polymyxa</name>
    <name type="common">Bacillus polymyxa</name>
    <dbReference type="NCBI Taxonomy" id="1406"/>
    <lineage>
        <taxon>Bacteria</taxon>
        <taxon>Bacillati</taxon>
        <taxon>Bacillota</taxon>
        <taxon>Bacilli</taxon>
        <taxon>Bacillales</taxon>
        <taxon>Paenibacillaceae</taxon>
        <taxon>Paenibacillus</taxon>
    </lineage>
</organism>
<keyword evidence="4" id="KW-0862">Zinc</keyword>
<dbReference type="InterPro" id="IPR036866">
    <property type="entry name" value="RibonucZ/Hydroxyglut_hydro"/>
</dbReference>
<keyword evidence="2" id="KW-0479">Metal-binding</keyword>
<dbReference type="PANTHER" id="PTHR46233">
    <property type="entry name" value="HYDROXYACYLGLUTATHIONE HYDROLASE GLOC"/>
    <property type="match status" value="1"/>
</dbReference>
<evidence type="ECO:0000313" key="9">
    <source>
        <dbReference type="Proteomes" id="UP001055784"/>
    </source>
</evidence>
<protein>
    <submittedName>
        <fullName evidence="8">MBL fold metallo-hydrolase</fullName>
    </submittedName>
</protein>
<accession>A0A1D7MDU5</accession>
<dbReference type="Pfam" id="PF00753">
    <property type="entry name" value="Lactamase_B"/>
    <property type="match status" value="1"/>
</dbReference>
<evidence type="ECO:0000256" key="7">
    <source>
        <dbReference type="ARBA" id="ARBA00048505"/>
    </source>
</evidence>
<reference evidence="8" key="1">
    <citation type="submission" date="2022-11" db="EMBL/GenBank/DDBJ databases">
        <authorList>
            <person name="Vasilchenko N.G."/>
            <person name="Prazdnova E.V."/>
            <person name="Gorovtsov A.V."/>
            <person name="Chistyakov V.A."/>
            <person name="Pak M.L."/>
        </authorList>
    </citation>
    <scope>NUCLEOTIDE SEQUENCE</scope>
    <source>
        <strain evidence="8">R 4.5</strain>
    </source>
</reference>
<sequence>MNLTYHMEQLRVCFMNFINYVYFVMDEKTRDIAIVDPSWDLLKVESYLQQLNGDLKAILLTHSHWDHINLVNPLLEKYNPQVFMSTNEIDFYNFRCRNLYSIKDKDSIKVGETEIKSLLTPGHTVGSVCYLLSDRLFTGDTIFIEGCGFCDPNGGDPVELYNSVQKIKREIDDSIQIYPAHSFGKAPGFTLNHLMDENIYFQFTSKESFIKFRMRPNQKGLFDFK</sequence>
<dbReference type="InterPro" id="IPR001279">
    <property type="entry name" value="Metallo-B-lactamas"/>
</dbReference>
<dbReference type="PANTHER" id="PTHR46233:SF3">
    <property type="entry name" value="HYDROXYACYLGLUTATHIONE HYDROLASE GLOC"/>
    <property type="match status" value="1"/>
</dbReference>
<evidence type="ECO:0000256" key="5">
    <source>
        <dbReference type="ARBA" id="ARBA00034221"/>
    </source>
</evidence>
<gene>
    <name evidence="8" type="ORF">MF626_000674</name>
</gene>
<dbReference type="AlphaFoldDB" id="A0A1D7MDU5"/>
<evidence type="ECO:0000256" key="3">
    <source>
        <dbReference type="ARBA" id="ARBA00022801"/>
    </source>
</evidence>
<dbReference type="GO" id="GO:0016787">
    <property type="term" value="F:hydrolase activity"/>
    <property type="evidence" value="ECO:0007669"/>
    <property type="project" value="UniProtKB-KW"/>
</dbReference>
<proteinExistence type="predicted"/>
<dbReference type="CDD" id="cd16275">
    <property type="entry name" value="BaeB-like_MBL-fold"/>
    <property type="match status" value="1"/>
</dbReference>
<dbReference type="SMART" id="SM00849">
    <property type="entry name" value="Lactamase_B"/>
    <property type="match status" value="1"/>
</dbReference>
<dbReference type="Proteomes" id="UP001055784">
    <property type="component" value="Chromosome"/>
</dbReference>
<evidence type="ECO:0000256" key="4">
    <source>
        <dbReference type="ARBA" id="ARBA00022833"/>
    </source>
</evidence>